<evidence type="ECO:0008006" key="12">
    <source>
        <dbReference type="Google" id="ProtNLM"/>
    </source>
</evidence>
<feature type="compositionally biased region" description="Basic and acidic residues" evidence="6">
    <location>
        <begin position="10"/>
        <end position="22"/>
    </location>
</feature>
<dbReference type="SMART" id="SM00717">
    <property type="entry name" value="SANT"/>
    <property type="match status" value="1"/>
</dbReference>
<protein>
    <recommendedName>
        <fullName evidence="12">LHY</fullName>
    </recommendedName>
</protein>
<feature type="compositionally biased region" description="Basic and acidic residues" evidence="6">
    <location>
        <begin position="900"/>
        <end position="913"/>
    </location>
</feature>
<feature type="compositionally biased region" description="Basic and acidic residues" evidence="6">
    <location>
        <begin position="753"/>
        <end position="765"/>
    </location>
</feature>
<dbReference type="PANTHER" id="PTHR12802:SF177">
    <property type="entry name" value="PROTEIN CCA1"/>
    <property type="match status" value="1"/>
</dbReference>
<dbReference type="InterPro" id="IPR009057">
    <property type="entry name" value="Homeodomain-like_sf"/>
</dbReference>
<dbReference type="NCBIfam" id="TIGR01557">
    <property type="entry name" value="myb_SHAQKYF"/>
    <property type="match status" value="1"/>
</dbReference>
<dbReference type="GO" id="GO:0010468">
    <property type="term" value="P:regulation of gene expression"/>
    <property type="evidence" value="ECO:0007669"/>
    <property type="project" value="UniProtKB-ARBA"/>
</dbReference>
<dbReference type="AlphaFoldDB" id="A0AAQ3UMX1"/>
<feature type="compositionally biased region" description="Polar residues" evidence="6">
    <location>
        <begin position="582"/>
        <end position="595"/>
    </location>
</feature>
<feature type="region of interest" description="Disordered" evidence="6">
    <location>
        <begin position="470"/>
        <end position="489"/>
    </location>
</feature>
<feature type="compositionally biased region" description="Polar residues" evidence="6">
    <location>
        <begin position="471"/>
        <end position="489"/>
    </location>
</feature>
<feature type="domain" description="Myb-like" evidence="7">
    <location>
        <begin position="213"/>
        <end position="263"/>
    </location>
</feature>
<dbReference type="InterPro" id="IPR017930">
    <property type="entry name" value="Myb_dom"/>
</dbReference>
<evidence type="ECO:0000256" key="2">
    <source>
        <dbReference type="ARBA" id="ARBA00023015"/>
    </source>
</evidence>
<evidence type="ECO:0000256" key="6">
    <source>
        <dbReference type="SAM" id="MobiDB-lite"/>
    </source>
</evidence>
<dbReference type="CDD" id="cd00167">
    <property type="entry name" value="SANT"/>
    <property type="match status" value="1"/>
</dbReference>
<feature type="region of interest" description="Disordered" evidence="6">
    <location>
        <begin position="580"/>
        <end position="602"/>
    </location>
</feature>
<accession>A0AAQ3UMX1</accession>
<feature type="domain" description="HTH myb-type" evidence="9">
    <location>
        <begin position="213"/>
        <end position="267"/>
    </location>
</feature>
<dbReference type="Proteomes" id="UP001341281">
    <property type="component" value="Chromosome 09"/>
</dbReference>
<evidence type="ECO:0000313" key="11">
    <source>
        <dbReference type="Proteomes" id="UP001341281"/>
    </source>
</evidence>
<feature type="region of interest" description="Disordered" evidence="6">
    <location>
        <begin position="270"/>
        <end position="328"/>
    </location>
</feature>
<feature type="compositionally biased region" description="Basic and acidic residues" evidence="6">
    <location>
        <begin position="309"/>
        <end position="319"/>
    </location>
</feature>
<dbReference type="PROSITE" id="PS51293">
    <property type="entry name" value="SANT"/>
    <property type="match status" value="1"/>
</dbReference>
<name>A0AAQ3UMX1_PASNO</name>
<evidence type="ECO:0000256" key="4">
    <source>
        <dbReference type="ARBA" id="ARBA00023163"/>
    </source>
</evidence>
<keyword evidence="5" id="KW-0539">Nucleus</keyword>
<keyword evidence="11" id="KW-1185">Reference proteome</keyword>
<feature type="domain" description="SANT" evidence="8">
    <location>
        <begin position="216"/>
        <end position="267"/>
    </location>
</feature>
<feature type="compositionally biased region" description="Polar residues" evidence="6">
    <location>
        <begin position="736"/>
        <end position="747"/>
    </location>
</feature>
<evidence type="ECO:0000259" key="7">
    <source>
        <dbReference type="PROSITE" id="PS50090"/>
    </source>
</evidence>
<feature type="compositionally biased region" description="Polar residues" evidence="6">
    <location>
        <begin position="767"/>
        <end position="776"/>
    </location>
</feature>
<evidence type="ECO:0000259" key="9">
    <source>
        <dbReference type="PROSITE" id="PS51294"/>
    </source>
</evidence>
<sequence length="913" mass="98728">MPEGAGARLRGPEREKSTRKDTLAAIATPTPPRATFAPPARPRGRTAYSSAHDDARRSSGQQKRLSGRESLPPQSPGSGRAERARRRVVVGGRGGGGAGAEGGADGTAAPALAGPVMPAVAAAVRGREAAGCWGWEPGLGWIGCLDCSAAAAKGLFGVVVDNFGAVILVLPVIVLNSPLFKQDTSNVMTIGSIQMEVNSSGEETVVKVRKPYTITKQRERWTEAEHKRFLEALKLYGRAWQRIEEHVGTKTAVQIRSHAQKFFTKLEKEAMNSGTSPGQAHDIDIPPPRPKRKPNSPYPRKSGLSSETPTKELPNDKSTKLNMPLSNGNIQMAGNASLQKFQGKEVSEKGSCSEVLNLFRDAPSVSFSSVNKSSSNHVATRGIEASKIEIRDMTTKEKNSLNPSMQEDLKENNDQEMERLNGIHISSKCNRSHDEYLDLSMQQMKLKPKSAETTYVDKQTARASHPLTERNGATSIPITGTEGTHPDQTSDQMGVNGSLNQCIHPMLSVDPKFDSSTTPQPFPHNYAAFTPMMQCNCNQDTYRSFVNMSSTFSSMLVSTLLSNPAIHAAARLAASYWPAAEGNSSVDPSQENPTDGVQGRNIGSPPSMASIVAATVAAASAWWATQGLLPFFAPPMAFPFVPAPSAAFPTADAPRPSDKDRDCLVENAQKECQEAREQGQEALRVASSSESDGSRKGEEPLHTELKIATVQNADATPMAGADMGDGFRNKKKQDRSSCGSNTPSSSDVEADNVPEKEDKANDKAKQASCSNSSAGDTNHRRFRSSGSTSDSWKEVSEEGRLAFDALFSREKLPQSFSPRQAEESKKVAKEEEDEVTTMTVDLNKNATSIDQDLESVDEPRASFPNELSQLKLKSRRTGFKPYKRCSMEAKENRVPASDEVGTKRIRLESEAST</sequence>
<dbReference type="EMBL" id="CP144753">
    <property type="protein sequence ID" value="WVZ94996.1"/>
    <property type="molecule type" value="Genomic_DNA"/>
</dbReference>
<comment type="subcellular location">
    <subcellularLocation>
        <location evidence="1">Nucleus</location>
    </subcellularLocation>
</comment>
<feature type="compositionally biased region" description="Low complexity" evidence="6">
    <location>
        <begin position="24"/>
        <end position="38"/>
    </location>
</feature>
<gene>
    <name evidence="10" type="ORF">U9M48_040811</name>
</gene>
<evidence type="ECO:0000256" key="3">
    <source>
        <dbReference type="ARBA" id="ARBA00023125"/>
    </source>
</evidence>
<dbReference type="Pfam" id="PF00249">
    <property type="entry name" value="Myb_DNA-binding"/>
    <property type="match status" value="1"/>
</dbReference>
<keyword evidence="4" id="KW-0804">Transcription</keyword>
<keyword evidence="3" id="KW-0238">DNA-binding</keyword>
<dbReference type="FunFam" id="1.10.10.60:FF:000023">
    <property type="entry name" value="protein REVEILLE 6 isoform X1"/>
    <property type="match status" value="1"/>
</dbReference>
<evidence type="ECO:0000259" key="8">
    <source>
        <dbReference type="PROSITE" id="PS51293"/>
    </source>
</evidence>
<dbReference type="InterPro" id="IPR001005">
    <property type="entry name" value="SANT/Myb"/>
</dbReference>
<dbReference type="InterPro" id="IPR006447">
    <property type="entry name" value="Myb_dom_plants"/>
</dbReference>
<dbReference type="GO" id="GO:0005634">
    <property type="term" value="C:nucleus"/>
    <property type="evidence" value="ECO:0007669"/>
    <property type="project" value="UniProtKB-SubCell"/>
</dbReference>
<feature type="region of interest" description="Disordered" evidence="6">
    <location>
        <begin position="807"/>
        <end position="836"/>
    </location>
</feature>
<organism evidence="10 11">
    <name type="scientific">Paspalum notatum var. saurae</name>
    <dbReference type="NCBI Taxonomy" id="547442"/>
    <lineage>
        <taxon>Eukaryota</taxon>
        <taxon>Viridiplantae</taxon>
        <taxon>Streptophyta</taxon>
        <taxon>Embryophyta</taxon>
        <taxon>Tracheophyta</taxon>
        <taxon>Spermatophyta</taxon>
        <taxon>Magnoliopsida</taxon>
        <taxon>Liliopsida</taxon>
        <taxon>Poales</taxon>
        <taxon>Poaceae</taxon>
        <taxon>PACMAD clade</taxon>
        <taxon>Panicoideae</taxon>
        <taxon>Andropogonodae</taxon>
        <taxon>Paspaleae</taxon>
        <taxon>Paspalinae</taxon>
        <taxon>Paspalum</taxon>
    </lineage>
</organism>
<dbReference type="GO" id="GO:0003677">
    <property type="term" value="F:DNA binding"/>
    <property type="evidence" value="ECO:0007669"/>
    <property type="project" value="UniProtKB-KW"/>
</dbReference>
<dbReference type="PROSITE" id="PS50090">
    <property type="entry name" value="MYB_LIKE"/>
    <property type="match status" value="1"/>
</dbReference>
<dbReference type="Gene3D" id="1.10.10.60">
    <property type="entry name" value="Homeodomain-like"/>
    <property type="match status" value="1"/>
</dbReference>
<dbReference type="PANTHER" id="PTHR12802">
    <property type="entry name" value="SWI/SNF COMPLEX-RELATED"/>
    <property type="match status" value="1"/>
</dbReference>
<evidence type="ECO:0000256" key="5">
    <source>
        <dbReference type="ARBA" id="ARBA00023242"/>
    </source>
</evidence>
<feature type="compositionally biased region" description="Basic and acidic residues" evidence="6">
    <location>
        <begin position="692"/>
        <end position="705"/>
    </location>
</feature>
<dbReference type="SUPFAM" id="SSF46689">
    <property type="entry name" value="Homeodomain-like"/>
    <property type="match status" value="1"/>
</dbReference>
<dbReference type="InterPro" id="IPR017884">
    <property type="entry name" value="SANT_dom"/>
</dbReference>
<proteinExistence type="predicted"/>
<feature type="region of interest" description="Disordered" evidence="6">
    <location>
        <begin position="890"/>
        <end position="913"/>
    </location>
</feature>
<reference evidence="10 11" key="1">
    <citation type="submission" date="2024-02" db="EMBL/GenBank/DDBJ databases">
        <title>High-quality chromosome-scale genome assembly of Pensacola bahiagrass (Paspalum notatum Flugge var. saurae).</title>
        <authorList>
            <person name="Vega J.M."/>
            <person name="Podio M."/>
            <person name="Orjuela J."/>
            <person name="Siena L.A."/>
            <person name="Pessino S.C."/>
            <person name="Combes M.C."/>
            <person name="Mariac C."/>
            <person name="Albertini E."/>
            <person name="Pupilli F."/>
            <person name="Ortiz J.P.A."/>
            <person name="Leblanc O."/>
        </authorList>
    </citation>
    <scope>NUCLEOTIDE SEQUENCE [LARGE SCALE GENOMIC DNA]</scope>
    <source>
        <strain evidence="10">R1</strain>
        <tissue evidence="10">Leaf</tissue>
    </source>
</reference>
<evidence type="ECO:0000313" key="10">
    <source>
        <dbReference type="EMBL" id="WVZ94996.1"/>
    </source>
</evidence>
<keyword evidence="2" id="KW-0805">Transcription regulation</keyword>
<feature type="compositionally biased region" description="Gly residues" evidence="6">
    <location>
        <begin position="91"/>
        <end position="103"/>
    </location>
</feature>
<feature type="region of interest" description="Disordered" evidence="6">
    <location>
        <begin position="1"/>
        <end position="103"/>
    </location>
</feature>
<feature type="region of interest" description="Disordered" evidence="6">
    <location>
        <begin position="674"/>
        <end position="795"/>
    </location>
</feature>
<dbReference type="PROSITE" id="PS51294">
    <property type="entry name" value="HTH_MYB"/>
    <property type="match status" value="1"/>
</dbReference>
<feature type="compositionally biased region" description="Basic and acidic residues" evidence="6">
    <location>
        <begin position="820"/>
        <end position="829"/>
    </location>
</feature>
<evidence type="ECO:0000256" key="1">
    <source>
        <dbReference type="ARBA" id="ARBA00004123"/>
    </source>
</evidence>